<dbReference type="AlphaFoldDB" id="A0A8H5LZY6"/>
<feature type="chain" id="PRO_5034039399" description="GMC oxidoreductase" evidence="9">
    <location>
        <begin position="24"/>
        <end position="689"/>
    </location>
</feature>
<dbReference type="SUPFAM" id="SSF51905">
    <property type="entry name" value="FAD/NAD(P)-binding domain"/>
    <property type="match status" value="1"/>
</dbReference>
<comment type="similarity">
    <text evidence="2">Belongs to the GMC oxidoreductase family.</text>
</comment>
<evidence type="ECO:0000256" key="4">
    <source>
        <dbReference type="ARBA" id="ARBA00022827"/>
    </source>
</evidence>
<dbReference type="InterPro" id="IPR036188">
    <property type="entry name" value="FAD/NAD-bd_sf"/>
</dbReference>
<evidence type="ECO:0000256" key="1">
    <source>
        <dbReference type="ARBA" id="ARBA00001974"/>
    </source>
</evidence>
<evidence type="ECO:0000256" key="3">
    <source>
        <dbReference type="ARBA" id="ARBA00022630"/>
    </source>
</evidence>
<dbReference type="Pfam" id="PF00732">
    <property type="entry name" value="GMC_oxred_N"/>
    <property type="match status" value="1"/>
</dbReference>
<reference evidence="12 13" key="1">
    <citation type="journal article" date="2020" name="ISME J.">
        <title>Uncovering the hidden diversity of litter-decomposition mechanisms in mushroom-forming fungi.</title>
        <authorList>
            <person name="Floudas D."/>
            <person name="Bentzer J."/>
            <person name="Ahren D."/>
            <person name="Johansson T."/>
            <person name="Persson P."/>
            <person name="Tunlid A."/>
        </authorList>
    </citation>
    <scope>NUCLEOTIDE SEQUENCE [LARGE SCALE GENOMIC DNA]</scope>
    <source>
        <strain evidence="12 13">CBS 406.79</strain>
    </source>
</reference>
<dbReference type="PANTHER" id="PTHR11552:SF218">
    <property type="entry name" value="GLUCOSE-METHANOL-CHOLINE OXIDOREDUCTASE N-TERMINAL DOMAIN-CONTAINING PROTEIN"/>
    <property type="match status" value="1"/>
</dbReference>
<feature type="binding site" evidence="7">
    <location>
        <position position="127"/>
    </location>
    <ligand>
        <name>FAD</name>
        <dbReference type="ChEBI" id="CHEBI:57692"/>
    </ligand>
</feature>
<keyword evidence="9" id="KW-0732">Signal</keyword>
<keyword evidence="4 7" id="KW-0274">FAD</keyword>
<evidence type="ECO:0000259" key="10">
    <source>
        <dbReference type="Pfam" id="PF00732"/>
    </source>
</evidence>
<accession>A0A8H5LZY6</accession>
<evidence type="ECO:0000313" key="12">
    <source>
        <dbReference type="EMBL" id="KAF5376205.1"/>
    </source>
</evidence>
<sequence length="689" mass="71661">MWSFSKTTATILTLASTFYLVLAKPLEDLYARNIVSGSSEIQSSYDFIIVGGGLAGLVLASRLSEDSNHTVLVLEAGETGDANIAQINTPADTYYASLVGSEYDYAYQTAQQSGCSNRNIAWPRGKVLGGSSAINGMYLVRPNQVEINAIHSIASNDDNEFWTWDSFYAAMKKSETFGAPSDAIAAEAGIQYNAASHGSSGPIHWSYPGETFSIIGNWTPSLSTLGIPANADSAGGDNSGAYIATSSINPSNWTRSYSRSGYIDSLPPRSNLDILTSATVTNIVWSSSSSSSNLTATGVQWASSATAAKQTVNANKEVILAGGTIGSAQVLQLSGVGPSKYLQAAGVDVKLDLPGVGQRLQDHLSASLVYSTSAETAGDMHADGVNTPEFLSFINSATAYVNLTTLLGSSAASSLISSAQSAVDSSASSMLPLGDTTVAAGYKQIYNTIANQFYQGNSGQIELLMAITGAGSLLIQAAIQHPLSAGELYITSNSAFDSPFLNPNYLVHAADLTIMREGLKLARKVSQAAPLSTYLTGEITPGSSVSTDADWETWLKGAVGTEYHPTGSCAMLPQDMGGVVGPDLIVHGTSNVRVADASVYPFELSSHLGAPTYGLAEQASTIIRDYWNGVSVNPNGTSSTTTSSTSSPSTSGSSSSSNESKSSGALPVSEVHMVFTAMACLVGSLIALV</sequence>
<evidence type="ECO:0008006" key="14">
    <source>
        <dbReference type="Google" id="ProtNLM"/>
    </source>
</evidence>
<dbReference type="Pfam" id="PF05199">
    <property type="entry name" value="GMC_oxred_C"/>
    <property type="match status" value="1"/>
</dbReference>
<feature type="compositionally biased region" description="Low complexity" evidence="8">
    <location>
        <begin position="637"/>
        <end position="663"/>
    </location>
</feature>
<dbReference type="GO" id="GO:0050660">
    <property type="term" value="F:flavin adenine dinucleotide binding"/>
    <property type="evidence" value="ECO:0007669"/>
    <property type="project" value="InterPro"/>
</dbReference>
<keyword evidence="13" id="KW-1185">Reference proteome</keyword>
<dbReference type="Proteomes" id="UP000518752">
    <property type="component" value="Unassembled WGS sequence"/>
</dbReference>
<dbReference type="OrthoDB" id="269227at2759"/>
<organism evidence="12 13">
    <name type="scientific">Collybiopsis confluens</name>
    <dbReference type="NCBI Taxonomy" id="2823264"/>
    <lineage>
        <taxon>Eukaryota</taxon>
        <taxon>Fungi</taxon>
        <taxon>Dikarya</taxon>
        <taxon>Basidiomycota</taxon>
        <taxon>Agaricomycotina</taxon>
        <taxon>Agaricomycetes</taxon>
        <taxon>Agaricomycetidae</taxon>
        <taxon>Agaricales</taxon>
        <taxon>Marasmiineae</taxon>
        <taxon>Omphalotaceae</taxon>
        <taxon>Collybiopsis</taxon>
    </lineage>
</organism>
<dbReference type="SUPFAM" id="SSF54373">
    <property type="entry name" value="FAD-linked reductases, C-terminal domain"/>
    <property type="match status" value="1"/>
</dbReference>
<dbReference type="InterPro" id="IPR012132">
    <property type="entry name" value="GMC_OxRdtase"/>
</dbReference>
<feature type="domain" description="Glucose-methanol-choline oxidoreductase N-terminal" evidence="10">
    <location>
        <begin position="45"/>
        <end position="364"/>
    </location>
</feature>
<evidence type="ECO:0000256" key="8">
    <source>
        <dbReference type="SAM" id="MobiDB-lite"/>
    </source>
</evidence>
<evidence type="ECO:0000256" key="9">
    <source>
        <dbReference type="SAM" id="SignalP"/>
    </source>
</evidence>
<dbReference type="GO" id="GO:0016614">
    <property type="term" value="F:oxidoreductase activity, acting on CH-OH group of donors"/>
    <property type="evidence" value="ECO:0007669"/>
    <property type="project" value="InterPro"/>
</dbReference>
<feature type="active site" description="Proton donor" evidence="6">
    <location>
        <position position="564"/>
    </location>
</feature>
<name>A0A8H5LZY6_9AGAR</name>
<evidence type="ECO:0000256" key="5">
    <source>
        <dbReference type="ARBA" id="ARBA00023002"/>
    </source>
</evidence>
<dbReference type="EMBL" id="JAACJN010000092">
    <property type="protein sequence ID" value="KAF5376205.1"/>
    <property type="molecule type" value="Genomic_DNA"/>
</dbReference>
<evidence type="ECO:0000313" key="13">
    <source>
        <dbReference type="Proteomes" id="UP000518752"/>
    </source>
</evidence>
<keyword evidence="5" id="KW-0560">Oxidoreductase</keyword>
<proteinExistence type="inferred from homology"/>
<feature type="binding site" evidence="7">
    <location>
        <position position="280"/>
    </location>
    <ligand>
        <name>FAD</name>
        <dbReference type="ChEBI" id="CHEBI:57692"/>
    </ligand>
</feature>
<dbReference type="Gene3D" id="3.50.50.60">
    <property type="entry name" value="FAD/NAD(P)-binding domain"/>
    <property type="match status" value="1"/>
</dbReference>
<dbReference type="Gene3D" id="3.30.560.10">
    <property type="entry name" value="Glucose Oxidase, domain 3"/>
    <property type="match status" value="1"/>
</dbReference>
<dbReference type="InterPro" id="IPR007867">
    <property type="entry name" value="GMC_OxRtase_C"/>
</dbReference>
<gene>
    <name evidence="12" type="ORF">D9757_009331</name>
</gene>
<dbReference type="InterPro" id="IPR000172">
    <property type="entry name" value="GMC_OxRdtase_N"/>
</dbReference>
<dbReference type="PANTHER" id="PTHR11552">
    <property type="entry name" value="GLUCOSE-METHANOL-CHOLINE GMC OXIDOREDUCTASE"/>
    <property type="match status" value="1"/>
</dbReference>
<feature type="signal peptide" evidence="9">
    <location>
        <begin position="1"/>
        <end position="23"/>
    </location>
</feature>
<evidence type="ECO:0000256" key="2">
    <source>
        <dbReference type="ARBA" id="ARBA00010790"/>
    </source>
</evidence>
<feature type="domain" description="Glucose-methanol-choline oxidoreductase C-terminal" evidence="11">
    <location>
        <begin position="482"/>
        <end position="616"/>
    </location>
</feature>
<dbReference type="InterPro" id="IPR027424">
    <property type="entry name" value="Glucose_Oxidase_domain_2"/>
</dbReference>
<feature type="region of interest" description="Disordered" evidence="8">
    <location>
        <begin position="636"/>
        <end position="663"/>
    </location>
</feature>
<feature type="active site" description="Proton acceptor" evidence="6">
    <location>
        <position position="607"/>
    </location>
</feature>
<comment type="caution">
    <text evidence="12">The sequence shown here is derived from an EMBL/GenBank/DDBJ whole genome shotgun (WGS) entry which is preliminary data.</text>
</comment>
<protein>
    <recommendedName>
        <fullName evidence="14">GMC oxidoreductase</fullName>
    </recommendedName>
</protein>
<dbReference type="PIRSF" id="PIRSF000137">
    <property type="entry name" value="Alcohol_oxidase"/>
    <property type="match status" value="1"/>
</dbReference>
<keyword evidence="3" id="KW-0285">Flavoprotein</keyword>
<evidence type="ECO:0000259" key="11">
    <source>
        <dbReference type="Pfam" id="PF05199"/>
    </source>
</evidence>
<evidence type="ECO:0000256" key="7">
    <source>
        <dbReference type="PIRSR" id="PIRSR000137-2"/>
    </source>
</evidence>
<dbReference type="Gene3D" id="4.10.450.10">
    <property type="entry name" value="Glucose Oxidase, domain 2"/>
    <property type="match status" value="1"/>
</dbReference>
<evidence type="ECO:0000256" key="6">
    <source>
        <dbReference type="PIRSR" id="PIRSR000137-1"/>
    </source>
</evidence>
<comment type="cofactor">
    <cofactor evidence="1 7">
        <name>FAD</name>
        <dbReference type="ChEBI" id="CHEBI:57692"/>
    </cofactor>
</comment>